<dbReference type="GeneID" id="89972297"/>
<dbReference type="EMBL" id="JAVRRD010000018">
    <property type="protein sequence ID" value="KAK5049999.1"/>
    <property type="molecule type" value="Genomic_DNA"/>
</dbReference>
<dbReference type="Proteomes" id="UP001358417">
    <property type="component" value="Unassembled WGS sequence"/>
</dbReference>
<evidence type="ECO:0000313" key="1">
    <source>
        <dbReference type="EMBL" id="KAK5049999.1"/>
    </source>
</evidence>
<dbReference type="AlphaFoldDB" id="A0AAV9N7K9"/>
<protein>
    <submittedName>
        <fullName evidence="1">Uncharacterized protein</fullName>
    </submittedName>
</protein>
<reference evidence="1 2" key="1">
    <citation type="submission" date="2023-08" db="EMBL/GenBank/DDBJ databases">
        <title>Black Yeasts Isolated from many extreme environments.</title>
        <authorList>
            <person name="Coleine C."/>
            <person name="Stajich J.E."/>
            <person name="Selbmann L."/>
        </authorList>
    </citation>
    <scope>NUCLEOTIDE SEQUENCE [LARGE SCALE GENOMIC DNA]</scope>
    <source>
        <strain evidence="1 2">CCFEE 5792</strain>
    </source>
</reference>
<proteinExistence type="predicted"/>
<dbReference type="RefSeq" id="XP_064704809.1">
    <property type="nucleotide sequence ID" value="XM_064847697.1"/>
</dbReference>
<organism evidence="1 2">
    <name type="scientific">Exophiala bonariae</name>
    <dbReference type="NCBI Taxonomy" id="1690606"/>
    <lineage>
        <taxon>Eukaryota</taxon>
        <taxon>Fungi</taxon>
        <taxon>Dikarya</taxon>
        <taxon>Ascomycota</taxon>
        <taxon>Pezizomycotina</taxon>
        <taxon>Eurotiomycetes</taxon>
        <taxon>Chaetothyriomycetidae</taxon>
        <taxon>Chaetothyriales</taxon>
        <taxon>Herpotrichiellaceae</taxon>
        <taxon>Exophiala</taxon>
    </lineage>
</organism>
<accession>A0AAV9N7K9</accession>
<sequence>MDQLLEGLKAVTIVPVTKIVGWSVEAVYALLDDVRLELLKKSVHLLHDFTSLRTAM</sequence>
<keyword evidence="2" id="KW-1185">Reference proteome</keyword>
<name>A0AAV9N7K9_9EURO</name>
<evidence type="ECO:0000313" key="2">
    <source>
        <dbReference type="Proteomes" id="UP001358417"/>
    </source>
</evidence>
<gene>
    <name evidence="1" type="ORF">LTR84_004118</name>
</gene>
<comment type="caution">
    <text evidence="1">The sequence shown here is derived from an EMBL/GenBank/DDBJ whole genome shotgun (WGS) entry which is preliminary data.</text>
</comment>